<comment type="caution">
    <text evidence="2">The sequence shown here is derived from an EMBL/GenBank/DDBJ whole genome shotgun (WGS) entry which is preliminary data.</text>
</comment>
<keyword evidence="3" id="KW-1185">Reference proteome</keyword>
<protein>
    <submittedName>
        <fullName evidence="2">Uncharacterized protein</fullName>
    </submittedName>
</protein>
<feature type="compositionally biased region" description="Polar residues" evidence="1">
    <location>
        <begin position="29"/>
        <end position="38"/>
    </location>
</feature>
<accession>A0A540L5C4</accession>
<organism evidence="2 3">
    <name type="scientific">Malus baccata</name>
    <name type="common">Siberian crab apple</name>
    <name type="synonym">Pyrus baccata</name>
    <dbReference type="NCBI Taxonomy" id="106549"/>
    <lineage>
        <taxon>Eukaryota</taxon>
        <taxon>Viridiplantae</taxon>
        <taxon>Streptophyta</taxon>
        <taxon>Embryophyta</taxon>
        <taxon>Tracheophyta</taxon>
        <taxon>Spermatophyta</taxon>
        <taxon>Magnoliopsida</taxon>
        <taxon>eudicotyledons</taxon>
        <taxon>Gunneridae</taxon>
        <taxon>Pentapetalae</taxon>
        <taxon>rosids</taxon>
        <taxon>fabids</taxon>
        <taxon>Rosales</taxon>
        <taxon>Rosaceae</taxon>
        <taxon>Amygdaloideae</taxon>
        <taxon>Maleae</taxon>
        <taxon>Malus</taxon>
    </lineage>
</organism>
<sequence length="53" mass="5599">MEFSPQEKRASASVSNEKAGASASAPINYRSQSSMSSEVETDLLIGQPHGARC</sequence>
<feature type="compositionally biased region" description="Basic and acidic residues" evidence="1">
    <location>
        <begin position="1"/>
        <end position="10"/>
    </location>
</feature>
<dbReference type="EMBL" id="VIEB01000756">
    <property type="protein sequence ID" value="TQD81678.1"/>
    <property type="molecule type" value="Genomic_DNA"/>
</dbReference>
<evidence type="ECO:0000313" key="3">
    <source>
        <dbReference type="Proteomes" id="UP000315295"/>
    </source>
</evidence>
<reference evidence="2 3" key="1">
    <citation type="journal article" date="2019" name="G3 (Bethesda)">
        <title>Sequencing of a Wild Apple (Malus baccata) Genome Unravels the Differences Between Cultivated and Wild Apple Species Regarding Disease Resistance and Cold Tolerance.</title>
        <authorList>
            <person name="Chen X."/>
        </authorList>
    </citation>
    <scope>NUCLEOTIDE SEQUENCE [LARGE SCALE GENOMIC DNA]</scope>
    <source>
        <strain evidence="3">cv. Shandingzi</strain>
        <tissue evidence="2">Leaves</tissue>
    </source>
</reference>
<dbReference type="AlphaFoldDB" id="A0A540L5C4"/>
<name>A0A540L5C4_MALBA</name>
<proteinExistence type="predicted"/>
<feature type="region of interest" description="Disordered" evidence="1">
    <location>
        <begin position="1"/>
        <end position="53"/>
    </location>
</feature>
<dbReference type="Proteomes" id="UP000315295">
    <property type="component" value="Unassembled WGS sequence"/>
</dbReference>
<gene>
    <name evidence="2" type="ORF">C1H46_032774</name>
</gene>
<evidence type="ECO:0000256" key="1">
    <source>
        <dbReference type="SAM" id="MobiDB-lite"/>
    </source>
</evidence>
<evidence type="ECO:0000313" key="2">
    <source>
        <dbReference type="EMBL" id="TQD81678.1"/>
    </source>
</evidence>